<comment type="caution">
    <text evidence="2">The sequence shown here is derived from an EMBL/GenBank/DDBJ whole genome shotgun (WGS) entry which is preliminary data.</text>
</comment>
<sequence length="310" mass="33952">MGMSTRTYQVTHITTYSYAGPVTSSYGRGFVTPLELPEQRRLEHSVTVSPEPTDQSFMVDYFGNTAVYFHVTTEHTELVVTARSRVEVDAPPEGHLKSGLADAPWEMCRPTGVDAARAVDFQIDNNPAEITPDVAAYADEIFTPGRPLADAVWDLTHRIFTEYTYKSGSTSVSTRVAEVMERKSGVCQDFSRVAIACLRSKGLAASYVSGYLATTPPPGKERMIGADATHAWAAVWLPGNRWLAFDPTNDQFVDERYVTVARGRDFVDVSPLRGIILTQAKSSSMSVSVDVAPLDAAPRVEQVPPLQQNG</sequence>
<proteinExistence type="predicted"/>
<dbReference type="InterPro" id="IPR002931">
    <property type="entry name" value="Transglutaminase-like"/>
</dbReference>
<dbReference type="Proteomes" id="UP000641514">
    <property type="component" value="Unassembled WGS sequence"/>
</dbReference>
<dbReference type="PANTHER" id="PTHR33490:SF7">
    <property type="entry name" value="BLR2979 PROTEIN"/>
    <property type="match status" value="1"/>
</dbReference>
<evidence type="ECO:0000259" key="1">
    <source>
        <dbReference type="SMART" id="SM00460"/>
    </source>
</evidence>
<feature type="domain" description="Transglutaminase-like" evidence="1">
    <location>
        <begin position="179"/>
        <end position="249"/>
    </location>
</feature>
<name>A0A916U3N7_9ACTN</name>
<dbReference type="Pfam" id="PF01841">
    <property type="entry name" value="Transglut_core"/>
    <property type="match status" value="1"/>
</dbReference>
<dbReference type="AlphaFoldDB" id="A0A916U3N7"/>
<reference evidence="2" key="2">
    <citation type="submission" date="2020-09" db="EMBL/GenBank/DDBJ databases">
        <authorList>
            <person name="Sun Q."/>
            <person name="Zhou Y."/>
        </authorList>
    </citation>
    <scope>NUCLEOTIDE SEQUENCE</scope>
    <source>
        <strain evidence="2">CGMCC 1.15478</strain>
    </source>
</reference>
<dbReference type="InterPro" id="IPR038765">
    <property type="entry name" value="Papain-like_cys_pep_sf"/>
</dbReference>
<dbReference type="Gene3D" id="3.10.620.30">
    <property type="match status" value="1"/>
</dbReference>
<accession>A0A916U3N7</accession>
<reference evidence="2" key="1">
    <citation type="journal article" date="2014" name="Int. J. Syst. Evol. Microbiol.">
        <title>Complete genome sequence of Corynebacterium casei LMG S-19264T (=DSM 44701T), isolated from a smear-ripened cheese.</title>
        <authorList>
            <consortium name="US DOE Joint Genome Institute (JGI-PGF)"/>
            <person name="Walter F."/>
            <person name="Albersmeier A."/>
            <person name="Kalinowski J."/>
            <person name="Ruckert C."/>
        </authorList>
    </citation>
    <scope>NUCLEOTIDE SEQUENCE</scope>
    <source>
        <strain evidence="2">CGMCC 1.15478</strain>
    </source>
</reference>
<dbReference type="PANTHER" id="PTHR33490">
    <property type="entry name" value="BLR5614 PROTEIN-RELATED"/>
    <property type="match status" value="1"/>
</dbReference>
<dbReference type="EMBL" id="BMJH01000001">
    <property type="protein sequence ID" value="GGC59374.1"/>
    <property type="molecule type" value="Genomic_DNA"/>
</dbReference>
<protein>
    <recommendedName>
        <fullName evidence="1">Transglutaminase-like domain-containing protein</fullName>
    </recommendedName>
</protein>
<evidence type="ECO:0000313" key="3">
    <source>
        <dbReference type="Proteomes" id="UP000641514"/>
    </source>
</evidence>
<dbReference type="SMART" id="SM00460">
    <property type="entry name" value="TGc"/>
    <property type="match status" value="1"/>
</dbReference>
<organism evidence="2 3">
    <name type="scientific">Hoyosella rhizosphaerae</name>
    <dbReference type="NCBI Taxonomy" id="1755582"/>
    <lineage>
        <taxon>Bacteria</taxon>
        <taxon>Bacillati</taxon>
        <taxon>Actinomycetota</taxon>
        <taxon>Actinomycetes</taxon>
        <taxon>Mycobacteriales</taxon>
        <taxon>Hoyosellaceae</taxon>
        <taxon>Hoyosella</taxon>
    </lineage>
</organism>
<dbReference type="Pfam" id="PF08379">
    <property type="entry name" value="Bact_transglu_N"/>
    <property type="match status" value="1"/>
</dbReference>
<dbReference type="InterPro" id="IPR013589">
    <property type="entry name" value="Bac_transglu_N"/>
</dbReference>
<keyword evidence="3" id="KW-1185">Reference proteome</keyword>
<dbReference type="SUPFAM" id="SSF54001">
    <property type="entry name" value="Cysteine proteinases"/>
    <property type="match status" value="1"/>
</dbReference>
<gene>
    <name evidence="2" type="ORF">GCM10011410_09760</name>
</gene>
<evidence type="ECO:0000313" key="2">
    <source>
        <dbReference type="EMBL" id="GGC59374.1"/>
    </source>
</evidence>